<proteinExistence type="predicted"/>
<organism evidence="1 2">
    <name type="scientific">Cannabis sativa</name>
    <name type="common">Hemp</name>
    <name type="synonym">Marijuana</name>
    <dbReference type="NCBI Taxonomy" id="3483"/>
    <lineage>
        <taxon>Eukaryota</taxon>
        <taxon>Viridiplantae</taxon>
        <taxon>Streptophyta</taxon>
        <taxon>Embryophyta</taxon>
        <taxon>Tracheophyta</taxon>
        <taxon>Spermatophyta</taxon>
        <taxon>Magnoliopsida</taxon>
        <taxon>eudicotyledons</taxon>
        <taxon>Gunneridae</taxon>
        <taxon>Pentapetalae</taxon>
        <taxon>rosids</taxon>
        <taxon>fabids</taxon>
        <taxon>Rosales</taxon>
        <taxon>Cannabaceae</taxon>
        <taxon>Cannabis</taxon>
    </lineage>
</organism>
<sequence length="171" mass="19476">MTRISNYGCFVVSFAEYFIDIKLIPSIFDAEKHRDRLVVLFFKLETELRKVREHKDVVAKKWSDSEVEVSHTKEEARKQHQADQQKIKDLEDSLKVAVNSWTMRKPMVIPTQILRPAPNGMTSKSVPLISTWAFSPPGKNLSGLNSNGSVHWSGSRAMAHTLTRRVDPLGM</sequence>
<reference evidence="1 2" key="1">
    <citation type="journal article" date="2020" name="bioRxiv">
        <title>Sequence and annotation of 42 cannabis genomes reveals extensive copy number variation in cannabinoid synthesis and pathogen resistance genes.</title>
        <authorList>
            <person name="Mckernan K.J."/>
            <person name="Helbert Y."/>
            <person name="Kane L.T."/>
            <person name="Ebling H."/>
            <person name="Zhang L."/>
            <person name="Liu B."/>
            <person name="Eaton Z."/>
            <person name="Mclaughlin S."/>
            <person name="Kingan S."/>
            <person name="Baybayan P."/>
            <person name="Concepcion G."/>
            <person name="Jordan M."/>
            <person name="Riva A."/>
            <person name="Barbazuk W."/>
            <person name="Harkins T."/>
        </authorList>
    </citation>
    <scope>NUCLEOTIDE SEQUENCE [LARGE SCALE GENOMIC DNA]</scope>
    <source>
        <strain evidence="2">cv. Jamaican Lion 4</strain>
        <tissue evidence="1">Leaf</tissue>
    </source>
</reference>
<dbReference type="EMBL" id="JAATIP010000017">
    <property type="protein sequence ID" value="KAF4392614.1"/>
    <property type="molecule type" value="Genomic_DNA"/>
</dbReference>
<dbReference type="AlphaFoldDB" id="A0A7J6HBH7"/>
<comment type="caution">
    <text evidence="1">The sequence shown here is derived from an EMBL/GenBank/DDBJ whole genome shotgun (WGS) entry which is preliminary data.</text>
</comment>
<gene>
    <name evidence="1" type="ORF">F8388_003034</name>
</gene>
<accession>A0A7J6HBH7</accession>
<evidence type="ECO:0000313" key="2">
    <source>
        <dbReference type="Proteomes" id="UP000525078"/>
    </source>
</evidence>
<evidence type="ECO:0000313" key="1">
    <source>
        <dbReference type="EMBL" id="KAF4392614.1"/>
    </source>
</evidence>
<dbReference type="Proteomes" id="UP000525078">
    <property type="component" value="Unassembled WGS sequence"/>
</dbReference>
<name>A0A7J6HBH7_CANSA</name>
<protein>
    <submittedName>
        <fullName evidence="1">Uncharacterized protein</fullName>
    </submittedName>
</protein>